<dbReference type="Gene3D" id="1.10.10.1100">
    <property type="entry name" value="BFD-like [2Fe-2S]-binding domain"/>
    <property type="match status" value="1"/>
</dbReference>
<proteinExistence type="predicted"/>
<dbReference type="OrthoDB" id="7428628at2"/>
<dbReference type="InterPro" id="IPR041854">
    <property type="entry name" value="BFD-like_2Fe2S-bd_dom_sf"/>
</dbReference>
<name>A0A418WL37_9SPHN</name>
<organism evidence="2 3">
    <name type="scientific">Sphingomonas cavernae</name>
    <dbReference type="NCBI Taxonomy" id="2320861"/>
    <lineage>
        <taxon>Bacteria</taxon>
        <taxon>Pseudomonadati</taxon>
        <taxon>Pseudomonadota</taxon>
        <taxon>Alphaproteobacteria</taxon>
        <taxon>Sphingomonadales</taxon>
        <taxon>Sphingomonadaceae</taxon>
        <taxon>Sphingomonas</taxon>
    </lineage>
</organism>
<evidence type="ECO:0000259" key="1">
    <source>
        <dbReference type="Pfam" id="PF04324"/>
    </source>
</evidence>
<comment type="caution">
    <text evidence="2">The sequence shown here is derived from an EMBL/GenBank/DDBJ whole genome shotgun (WGS) entry which is preliminary data.</text>
</comment>
<keyword evidence="3" id="KW-1185">Reference proteome</keyword>
<dbReference type="Proteomes" id="UP000286100">
    <property type="component" value="Unassembled WGS sequence"/>
</dbReference>
<reference evidence="2 3" key="1">
    <citation type="submission" date="2018-09" db="EMBL/GenBank/DDBJ databases">
        <authorList>
            <person name="Zhu H."/>
        </authorList>
    </citation>
    <scope>NUCLEOTIDE SEQUENCE [LARGE SCALE GENOMIC DNA]</scope>
    <source>
        <strain evidence="2 3">K2R01-6</strain>
    </source>
</reference>
<evidence type="ECO:0000313" key="2">
    <source>
        <dbReference type="EMBL" id="RJF90559.1"/>
    </source>
</evidence>
<dbReference type="EMBL" id="QYUM01000003">
    <property type="protein sequence ID" value="RJF90559.1"/>
    <property type="molecule type" value="Genomic_DNA"/>
</dbReference>
<dbReference type="Pfam" id="PF04324">
    <property type="entry name" value="Fer2_BFD"/>
    <property type="match status" value="1"/>
</dbReference>
<accession>A0A418WL37</accession>
<protein>
    <submittedName>
        <fullName evidence="2">(2Fe-2S)-binding protein</fullName>
    </submittedName>
</protein>
<gene>
    <name evidence="2" type="ORF">D3876_10040</name>
</gene>
<dbReference type="InterPro" id="IPR007419">
    <property type="entry name" value="BFD-like_2Fe2S-bd_dom"/>
</dbReference>
<dbReference type="RefSeq" id="WP_119761863.1">
    <property type="nucleotide sequence ID" value="NZ_QYUM01000003.1"/>
</dbReference>
<feature type="domain" description="BFD-like [2Fe-2S]-binding" evidence="1">
    <location>
        <begin position="2"/>
        <end position="51"/>
    </location>
</feature>
<evidence type="ECO:0000313" key="3">
    <source>
        <dbReference type="Proteomes" id="UP000286100"/>
    </source>
</evidence>
<sequence>MVVCVCNAIREKDLRETVRSGGGRNACSAYAALGRRTRCGQCIPFAQSIIKSELATA</sequence>
<dbReference type="AlphaFoldDB" id="A0A418WL37"/>